<dbReference type="AlphaFoldDB" id="A0A918D979"/>
<dbReference type="Proteomes" id="UP000600365">
    <property type="component" value="Unassembled WGS sequence"/>
</dbReference>
<reference evidence="2 3" key="1">
    <citation type="journal article" date="2014" name="Int. J. Syst. Evol. Microbiol.">
        <title>Complete genome sequence of Corynebacterium casei LMG S-19264T (=DSM 44701T), isolated from a smear-ripened cheese.</title>
        <authorList>
            <consortium name="US DOE Joint Genome Institute (JGI-PGF)"/>
            <person name="Walter F."/>
            <person name="Albersmeier A."/>
            <person name="Kalinowski J."/>
            <person name="Ruckert C."/>
        </authorList>
    </citation>
    <scope>NUCLEOTIDE SEQUENCE [LARGE SCALE GENOMIC DNA]</scope>
    <source>
        <strain evidence="2 3">CGMCC 4.7111</strain>
    </source>
</reference>
<keyword evidence="3" id="KW-1185">Reference proteome</keyword>
<evidence type="ECO:0000313" key="3">
    <source>
        <dbReference type="Proteomes" id="UP000600365"/>
    </source>
</evidence>
<sequence>MSKRRRAKRVAERAGGSARLPSQVAAARATGGSVRLSARGTAGDWVLLPGGTWRRVETIRVRSLFG</sequence>
<comment type="caution">
    <text evidence="2">The sequence shown here is derived from an EMBL/GenBank/DDBJ whole genome shotgun (WGS) entry which is preliminary data.</text>
</comment>
<protein>
    <submittedName>
        <fullName evidence="2">Uncharacterized protein</fullName>
    </submittedName>
</protein>
<evidence type="ECO:0000313" key="2">
    <source>
        <dbReference type="EMBL" id="GGN88254.1"/>
    </source>
</evidence>
<evidence type="ECO:0000256" key="1">
    <source>
        <dbReference type="SAM" id="MobiDB-lite"/>
    </source>
</evidence>
<accession>A0A918D979</accession>
<feature type="region of interest" description="Disordered" evidence="1">
    <location>
        <begin position="1"/>
        <end position="24"/>
    </location>
</feature>
<name>A0A918D979_9ACTN</name>
<gene>
    <name evidence="2" type="ORF">GCM10011579_081860</name>
</gene>
<dbReference type="EMBL" id="BMMM01000021">
    <property type="protein sequence ID" value="GGN88254.1"/>
    <property type="molecule type" value="Genomic_DNA"/>
</dbReference>
<organism evidence="2 3">
    <name type="scientific">Streptomyces albiflavescens</name>
    <dbReference type="NCBI Taxonomy" id="1623582"/>
    <lineage>
        <taxon>Bacteria</taxon>
        <taxon>Bacillati</taxon>
        <taxon>Actinomycetota</taxon>
        <taxon>Actinomycetes</taxon>
        <taxon>Kitasatosporales</taxon>
        <taxon>Streptomycetaceae</taxon>
        <taxon>Streptomyces</taxon>
    </lineage>
</organism>
<proteinExistence type="predicted"/>